<dbReference type="PANTHER" id="PTHR46060:SF1">
    <property type="entry name" value="MARINER MOS1 TRANSPOSASE-LIKE PROTEIN"/>
    <property type="match status" value="1"/>
</dbReference>
<dbReference type="InterPro" id="IPR052709">
    <property type="entry name" value="Transposase-MT_Hybrid"/>
</dbReference>
<dbReference type="EMBL" id="CABPRJ010001944">
    <property type="protein sequence ID" value="VVC42293.1"/>
    <property type="molecule type" value="Genomic_DNA"/>
</dbReference>
<dbReference type="AlphaFoldDB" id="A0A5E4NF52"/>
<dbReference type="OrthoDB" id="10017160at2759"/>
<name>A0A5E4NF52_9HEMI</name>
<dbReference type="GO" id="GO:0003676">
    <property type="term" value="F:nucleic acid binding"/>
    <property type="evidence" value="ECO:0007669"/>
    <property type="project" value="InterPro"/>
</dbReference>
<reference evidence="1 2" key="1">
    <citation type="submission" date="2019-08" db="EMBL/GenBank/DDBJ databases">
        <authorList>
            <person name="Alioto T."/>
            <person name="Alioto T."/>
            <person name="Gomez Garrido J."/>
        </authorList>
    </citation>
    <scope>NUCLEOTIDE SEQUENCE [LARGE SCALE GENOMIC DNA]</scope>
</reference>
<dbReference type="InterPro" id="IPR036397">
    <property type="entry name" value="RNaseH_sf"/>
</dbReference>
<keyword evidence="2" id="KW-1185">Reference proteome</keyword>
<organism evidence="1 2">
    <name type="scientific">Cinara cedri</name>
    <dbReference type="NCBI Taxonomy" id="506608"/>
    <lineage>
        <taxon>Eukaryota</taxon>
        <taxon>Metazoa</taxon>
        <taxon>Ecdysozoa</taxon>
        <taxon>Arthropoda</taxon>
        <taxon>Hexapoda</taxon>
        <taxon>Insecta</taxon>
        <taxon>Pterygota</taxon>
        <taxon>Neoptera</taxon>
        <taxon>Paraneoptera</taxon>
        <taxon>Hemiptera</taxon>
        <taxon>Sternorrhyncha</taxon>
        <taxon>Aphidomorpha</taxon>
        <taxon>Aphidoidea</taxon>
        <taxon>Aphididae</taxon>
        <taxon>Lachninae</taxon>
        <taxon>Cinara</taxon>
    </lineage>
</organism>
<dbReference type="Proteomes" id="UP000325440">
    <property type="component" value="Unassembled WGS sequence"/>
</dbReference>
<evidence type="ECO:0000313" key="2">
    <source>
        <dbReference type="Proteomes" id="UP000325440"/>
    </source>
</evidence>
<protein>
    <recommendedName>
        <fullName evidence="3">Mariner Mos1 transposase</fullName>
    </recommendedName>
</protein>
<evidence type="ECO:0000313" key="1">
    <source>
        <dbReference type="EMBL" id="VVC42293.1"/>
    </source>
</evidence>
<dbReference type="Gene3D" id="3.30.420.10">
    <property type="entry name" value="Ribonuclease H-like superfamily/Ribonuclease H"/>
    <property type="match status" value="1"/>
</dbReference>
<dbReference type="PANTHER" id="PTHR46060">
    <property type="entry name" value="MARINER MOS1 TRANSPOSASE-LIKE PROTEIN"/>
    <property type="match status" value="1"/>
</dbReference>
<accession>A0A5E4NF52</accession>
<evidence type="ECO:0008006" key="3">
    <source>
        <dbReference type="Google" id="ProtNLM"/>
    </source>
</evidence>
<sequence length="118" mass="13605">MGSRGSNCEPTLLFDSFGNIVRMSSHSSTRTRVLLVLEHASYSLDLAPCDFYLFPKIKSAFKGIRFEPMEEVKQKSAELLNGLTKTDFQHCLEQWKKRMKRCVKREGEYIEGEHSVVE</sequence>
<gene>
    <name evidence="1" type="ORF">CINCED_3A024923</name>
</gene>
<proteinExistence type="predicted"/>